<reference evidence="5 6" key="1">
    <citation type="submission" date="2020-02" db="EMBL/GenBank/DDBJ databases">
        <title>Out from the shadows clarifying the taxonomy of the family Cryomorphaceae and related taxa by utilizing the GTDB taxonomic framework.</title>
        <authorList>
            <person name="Bowman J.P."/>
        </authorList>
    </citation>
    <scope>NUCLEOTIDE SEQUENCE [LARGE SCALE GENOMIC DNA]</scope>
    <source>
        <strain evidence="5 6">QSSC 1-22</strain>
    </source>
</reference>
<organism evidence="5 6">
    <name type="scientific">Cryomorpha ignava</name>
    <dbReference type="NCBI Taxonomy" id="101383"/>
    <lineage>
        <taxon>Bacteria</taxon>
        <taxon>Pseudomonadati</taxon>
        <taxon>Bacteroidota</taxon>
        <taxon>Flavobacteriia</taxon>
        <taxon>Flavobacteriales</taxon>
        <taxon>Cryomorphaceae</taxon>
        <taxon>Cryomorpha</taxon>
    </lineage>
</organism>
<dbReference type="Gene3D" id="2.40.160.50">
    <property type="entry name" value="membrane protein fhac: a member of the omp85/tpsb transporter family"/>
    <property type="match status" value="1"/>
</dbReference>
<evidence type="ECO:0000313" key="6">
    <source>
        <dbReference type="Proteomes" id="UP000486602"/>
    </source>
</evidence>
<evidence type="ECO:0000256" key="2">
    <source>
        <dbReference type="ARBA" id="ARBA00023136"/>
    </source>
</evidence>
<dbReference type="RefSeq" id="WP_163282994.1">
    <property type="nucleotide sequence ID" value="NZ_JAAGVY010000002.1"/>
</dbReference>
<gene>
    <name evidence="5" type="ORF">G3O08_02010</name>
</gene>
<dbReference type="InterPro" id="IPR000184">
    <property type="entry name" value="Bac_surfAg_D15"/>
</dbReference>
<keyword evidence="6" id="KW-1185">Reference proteome</keyword>
<keyword evidence="3" id="KW-0732">Signal</keyword>
<accession>A0A7K3WL72</accession>
<feature type="domain" description="Bacterial surface antigen (D15)" evidence="4">
    <location>
        <begin position="44"/>
        <end position="346"/>
    </location>
</feature>
<dbReference type="Proteomes" id="UP000486602">
    <property type="component" value="Unassembled WGS sequence"/>
</dbReference>
<dbReference type="AlphaFoldDB" id="A0A7K3WL72"/>
<dbReference type="GO" id="GO:0019867">
    <property type="term" value="C:outer membrane"/>
    <property type="evidence" value="ECO:0007669"/>
    <property type="project" value="InterPro"/>
</dbReference>
<name>A0A7K3WL72_9FLAO</name>
<feature type="signal peptide" evidence="3">
    <location>
        <begin position="1"/>
        <end position="20"/>
    </location>
</feature>
<dbReference type="Pfam" id="PF01103">
    <property type="entry name" value="Omp85"/>
    <property type="match status" value="1"/>
</dbReference>
<evidence type="ECO:0000256" key="1">
    <source>
        <dbReference type="ARBA" id="ARBA00004370"/>
    </source>
</evidence>
<comment type="subcellular location">
    <subcellularLocation>
        <location evidence="1">Membrane</location>
    </subcellularLocation>
</comment>
<sequence>MKKFWFFLMAVLLVCLSAKAQEKPDSLKKRTTFFPLPLIYYTPETRWAFGGAAFLSWRFKSESDNSRPSQIQLGGAYTLNDQILTYSSYQLWWGEEKYTIFGELGWYRYNYYYFGIGNKNPVDLEELYGVNYPRVRATFLREIFPNIYAGVRFTADDFKITELNPEGALETQNINGSNGGLNSGAGMAFTYDTRDNYFESHKGWYAEVHIGELGAYLGSDFDYTHFQLDVRRFFTISENNFLGLNFYSEAIYGEAPFISLALLGGNKRMRGFYEGRYRDNNSAIFQAEYRRDIVGRLGAVVFGGVGAVADGYKNMELTNLRGTYGAGLRMALNKEDRINIRFDVGIGNGEAAYYLTIGEAF</sequence>
<evidence type="ECO:0000259" key="4">
    <source>
        <dbReference type="Pfam" id="PF01103"/>
    </source>
</evidence>
<proteinExistence type="predicted"/>
<keyword evidence="2" id="KW-0472">Membrane</keyword>
<protein>
    <submittedName>
        <fullName evidence="5">BamA/TamA family outer membrane protein</fullName>
    </submittedName>
</protein>
<feature type="chain" id="PRO_5029696605" evidence="3">
    <location>
        <begin position="21"/>
        <end position="361"/>
    </location>
</feature>
<evidence type="ECO:0000256" key="3">
    <source>
        <dbReference type="SAM" id="SignalP"/>
    </source>
</evidence>
<evidence type="ECO:0000313" key="5">
    <source>
        <dbReference type="EMBL" id="NEN22278.1"/>
    </source>
</evidence>
<dbReference type="EMBL" id="JAAGVY010000002">
    <property type="protein sequence ID" value="NEN22278.1"/>
    <property type="molecule type" value="Genomic_DNA"/>
</dbReference>
<comment type="caution">
    <text evidence="5">The sequence shown here is derived from an EMBL/GenBank/DDBJ whole genome shotgun (WGS) entry which is preliminary data.</text>
</comment>